<dbReference type="Proteomes" id="UP000182703">
    <property type="component" value="Chromosome"/>
</dbReference>
<reference evidence="1 2" key="1">
    <citation type="submission" date="2016-11" db="EMBL/GenBank/DDBJ databases">
        <title>Complete genome sequence of the aerobically denitrifying bacterium Chelatococcus daeguensis TAD1.</title>
        <authorList>
            <person name="Yang Y."/>
            <person name="Huang S."/>
            <person name="Lin E."/>
        </authorList>
    </citation>
    <scope>NUCLEOTIDE SEQUENCE [LARGE SCALE GENOMIC DNA]</scope>
    <source>
        <strain evidence="1 2">TAD1</strain>
    </source>
</reference>
<sequence>MAGLVPAIHALRPGPGGTAWMPATSAGMTAGAWGPARFPIVLAVPMARQLRGGDDIPRCLR</sequence>
<proteinExistence type="predicted"/>
<organism evidence="1 2">
    <name type="scientific">Chelatococcus daeguensis</name>
    <dbReference type="NCBI Taxonomy" id="444444"/>
    <lineage>
        <taxon>Bacteria</taxon>
        <taxon>Pseudomonadati</taxon>
        <taxon>Pseudomonadota</taxon>
        <taxon>Alphaproteobacteria</taxon>
        <taxon>Hyphomicrobiales</taxon>
        <taxon>Chelatococcaceae</taxon>
        <taxon>Chelatococcus</taxon>
    </lineage>
</organism>
<dbReference type="EMBL" id="CP018095">
    <property type="protein sequence ID" value="APF36850.1"/>
    <property type="molecule type" value="Genomic_DNA"/>
</dbReference>
<dbReference type="KEGG" id="cdq:BOQ54_05500"/>
<name>A0AAC9JQ57_9HYPH</name>
<evidence type="ECO:0000313" key="2">
    <source>
        <dbReference type="Proteomes" id="UP000182703"/>
    </source>
</evidence>
<gene>
    <name evidence="1" type="ORF">BOQ54_05500</name>
</gene>
<accession>A0AAC9JQ57</accession>
<evidence type="ECO:0000313" key="1">
    <source>
        <dbReference type="EMBL" id="APF36850.1"/>
    </source>
</evidence>
<keyword evidence="2" id="KW-1185">Reference proteome</keyword>
<dbReference type="AlphaFoldDB" id="A0AAC9JQ57"/>
<protein>
    <submittedName>
        <fullName evidence="1">Uncharacterized protein</fullName>
    </submittedName>
</protein>